<evidence type="ECO:0000256" key="3">
    <source>
        <dbReference type="ARBA" id="ARBA00023082"/>
    </source>
</evidence>
<name>A0ABU3BDY2_9GAMM</name>
<evidence type="ECO:0000259" key="5">
    <source>
        <dbReference type="Pfam" id="PF04542"/>
    </source>
</evidence>
<dbReference type="RefSeq" id="WP_311660211.1">
    <property type="nucleotide sequence ID" value="NZ_JAVRHY010000018.1"/>
</dbReference>
<dbReference type="InterPro" id="IPR036388">
    <property type="entry name" value="WH-like_DNA-bd_sf"/>
</dbReference>
<sequence length="187" mass="21295">MADNSQLAEWLEAVGRGDEQAFQHLYRATSAHLYSLLLRMLRNEERAQDALQDTFVKVWKKSHTYSSDRGSPLTWLLSVARYRALDMLRRQRPETGMPEDPDVEALLLVDENSPGPQDENVTEEALAAVRTCLGTLQADQRRSVILAYYEGLTHQELAARLGAPLGTVKSWVRRGLMRLRECLVETR</sequence>
<dbReference type="Gene3D" id="1.10.1740.10">
    <property type="match status" value="1"/>
</dbReference>
<dbReference type="InterPro" id="IPR013324">
    <property type="entry name" value="RNA_pol_sigma_r3/r4-like"/>
</dbReference>
<feature type="domain" description="RNA polymerase sigma factor 70 region 4 type 2" evidence="6">
    <location>
        <begin position="127"/>
        <end position="179"/>
    </location>
</feature>
<dbReference type="NCBIfam" id="TIGR02937">
    <property type="entry name" value="sigma70-ECF"/>
    <property type="match status" value="1"/>
</dbReference>
<dbReference type="Pfam" id="PF04542">
    <property type="entry name" value="Sigma70_r2"/>
    <property type="match status" value="1"/>
</dbReference>
<dbReference type="CDD" id="cd06171">
    <property type="entry name" value="Sigma70_r4"/>
    <property type="match status" value="1"/>
</dbReference>
<dbReference type="InterPro" id="IPR013249">
    <property type="entry name" value="RNA_pol_sigma70_r4_t2"/>
</dbReference>
<feature type="domain" description="RNA polymerase sigma-70 region 2" evidence="5">
    <location>
        <begin position="25"/>
        <end position="92"/>
    </location>
</feature>
<reference evidence="7 8" key="1">
    <citation type="submission" date="2023-09" db="EMBL/GenBank/DDBJ databases">
        <authorList>
            <person name="Rey-Velasco X."/>
        </authorList>
    </citation>
    <scope>NUCLEOTIDE SEQUENCE [LARGE SCALE GENOMIC DNA]</scope>
    <source>
        <strain evidence="7 8">P385</strain>
    </source>
</reference>
<protein>
    <submittedName>
        <fullName evidence="7">Sigma-70 family RNA polymerase sigma factor</fullName>
    </submittedName>
</protein>
<accession>A0ABU3BDY2</accession>
<dbReference type="Proteomes" id="UP001259982">
    <property type="component" value="Unassembled WGS sequence"/>
</dbReference>
<dbReference type="SUPFAM" id="SSF88659">
    <property type="entry name" value="Sigma3 and sigma4 domains of RNA polymerase sigma factors"/>
    <property type="match status" value="1"/>
</dbReference>
<evidence type="ECO:0000256" key="4">
    <source>
        <dbReference type="ARBA" id="ARBA00023163"/>
    </source>
</evidence>
<dbReference type="Gene3D" id="1.10.10.10">
    <property type="entry name" value="Winged helix-like DNA-binding domain superfamily/Winged helix DNA-binding domain"/>
    <property type="match status" value="1"/>
</dbReference>
<dbReference type="SUPFAM" id="SSF88946">
    <property type="entry name" value="Sigma2 domain of RNA polymerase sigma factors"/>
    <property type="match status" value="1"/>
</dbReference>
<keyword evidence="4" id="KW-0804">Transcription</keyword>
<dbReference type="PANTHER" id="PTHR43133:SF62">
    <property type="entry name" value="RNA POLYMERASE SIGMA FACTOR SIGZ"/>
    <property type="match status" value="1"/>
</dbReference>
<dbReference type="PANTHER" id="PTHR43133">
    <property type="entry name" value="RNA POLYMERASE ECF-TYPE SIGMA FACTO"/>
    <property type="match status" value="1"/>
</dbReference>
<comment type="similarity">
    <text evidence="1">Belongs to the sigma-70 factor family. ECF subfamily.</text>
</comment>
<proteinExistence type="inferred from homology"/>
<evidence type="ECO:0000256" key="1">
    <source>
        <dbReference type="ARBA" id="ARBA00010641"/>
    </source>
</evidence>
<dbReference type="EMBL" id="JAVRHY010000018">
    <property type="protein sequence ID" value="MDT0619651.1"/>
    <property type="molecule type" value="Genomic_DNA"/>
</dbReference>
<dbReference type="InterPro" id="IPR039425">
    <property type="entry name" value="RNA_pol_sigma-70-like"/>
</dbReference>
<evidence type="ECO:0000259" key="6">
    <source>
        <dbReference type="Pfam" id="PF08281"/>
    </source>
</evidence>
<gene>
    <name evidence="7" type="ORF">RM531_14325</name>
</gene>
<dbReference type="Pfam" id="PF08281">
    <property type="entry name" value="Sigma70_r4_2"/>
    <property type="match status" value="1"/>
</dbReference>
<keyword evidence="2" id="KW-0805">Transcription regulation</keyword>
<dbReference type="InterPro" id="IPR007627">
    <property type="entry name" value="RNA_pol_sigma70_r2"/>
</dbReference>
<comment type="caution">
    <text evidence="7">The sequence shown here is derived from an EMBL/GenBank/DDBJ whole genome shotgun (WGS) entry which is preliminary data.</text>
</comment>
<keyword evidence="3" id="KW-0731">Sigma factor</keyword>
<keyword evidence="8" id="KW-1185">Reference proteome</keyword>
<organism evidence="7 8">
    <name type="scientific">Spectribacter acetivorans</name>
    <dbReference type="NCBI Taxonomy" id="3075603"/>
    <lineage>
        <taxon>Bacteria</taxon>
        <taxon>Pseudomonadati</taxon>
        <taxon>Pseudomonadota</taxon>
        <taxon>Gammaproteobacteria</taxon>
        <taxon>Salinisphaerales</taxon>
        <taxon>Salinisphaeraceae</taxon>
        <taxon>Spectribacter</taxon>
    </lineage>
</organism>
<evidence type="ECO:0000313" key="8">
    <source>
        <dbReference type="Proteomes" id="UP001259982"/>
    </source>
</evidence>
<dbReference type="InterPro" id="IPR014284">
    <property type="entry name" value="RNA_pol_sigma-70_dom"/>
</dbReference>
<evidence type="ECO:0000256" key="2">
    <source>
        <dbReference type="ARBA" id="ARBA00023015"/>
    </source>
</evidence>
<evidence type="ECO:0000313" key="7">
    <source>
        <dbReference type="EMBL" id="MDT0619651.1"/>
    </source>
</evidence>
<dbReference type="InterPro" id="IPR013325">
    <property type="entry name" value="RNA_pol_sigma_r2"/>
</dbReference>